<comment type="caution">
    <text evidence="1">The sequence shown here is derived from an EMBL/GenBank/DDBJ whole genome shotgun (WGS) entry which is preliminary data.</text>
</comment>
<dbReference type="AlphaFoldDB" id="W1XDX2"/>
<dbReference type="EMBL" id="AZMM01016692">
    <property type="protein sequence ID" value="ETJ28552.1"/>
    <property type="molecule type" value="Genomic_DNA"/>
</dbReference>
<gene>
    <name evidence="1" type="ORF">Q604_UNBC16692G0001</name>
</gene>
<sequence length="49" mass="5459">MELIFKNVRFSTSLSFAFRIRPTKATSNIREPAATMTRNVQKIAGTSGI</sequence>
<evidence type="ECO:0000313" key="1">
    <source>
        <dbReference type="EMBL" id="ETJ28552.1"/>
    </source>
</evidence>
<reference evidence="1" key="1">
    <citation type="submission" date="2013-12" db="EMBL/GenBank/DDBJ databases">
        <title>A Varibaculum cambriense genome reconstructed from a premature infant gut community with otherwise low bacterial novelty that shifts toward anaerobic metabolism during the third week of life.</title>
        <authorList>
            <person name="Brown C.T."/>
            <person name="Sharon I."/>
            <person name="Thomas B.C."/>
            <person name="Castelle C.J."/>
            <person name="Morowitz M.J."/>
            <person name="Banfield J.F."/>
        </authorList>
    </citation>
    <scope>NUCLEOTIDE SEQUENCE</scope>
</reference>
<accession>W1XDX2</accession>
<name>W1XDX2_9ZZZZ</name>
<proteinExistence type="predicted"/>
<organism evidence="1">
    <name type="scientific">human gut metagenome</name>
    <dbReference type="NCBI Taxonomy" id="408170"/>
    <lineage>
        <taxon>unclassified sequences</taxon>
        <taxon>metagenomes</taxon>
        <taxon>organismal metagenomes</taxon>
    </lineage>
</organism>
<protein>
    <submittedName>
        <fullName evidence="1">Uncharacterized protein</fullName>
    </submittedName>
</protein>